<evidence type="ECO:0000256" key="2">
    <source>
        <dbReference type="ARBA" id="ARBA00007647"/>
    </source>
</evidence>
<accession>A0AAD9KUL2</accession>
<evidence type="ECO:0000256" key="4">
    <source>
        <dbReference type="ARBA" id="ARBA00022679"/>
    </source>
</evidence>
<dbReference type="GO" id="GO:0016020">
    <property type="term" value="C:membrane"/>
    <property type="evidence" value="ECO:0007669"/>
    <property type="project" value="UniProtKB-SubCell"/>
</dbReference>
<evidence type="ECO:0000256" key="1">
    <source>
        <dbReference type="ARBA" id="ARBA00004167"/>
    </source>
</evidence>
<dbReference type="InterPro" id="IPR008166">
    <property type="entry name" value="Glyco_transf_92"/>
</dbReference>
<evidence type="ECO:0000256" key="7">
    <source>
        <dbReference type="ARBA" id="ARBA00023136"/>
    </source>
</evidence>
<evidence type="ECO:0000256" key="9">
    <source>
        <dbReference type="SAM" id="SignalP"/>
    </source>
</evidence>
<evidence type="ECO:0000256" key="5">
    <source>
        <dbReference type="ARBA" id="ARBA00022692"/>
    </source>
</evidence>
<dbReference type="GO" id="GO:0016757">
    <property type="term" value="F:glycosyltransferase activity"/>
    <property type="evidence" value="ECO:0007669"/>
    <property type="project" value="UniProtKB-UniRule"/>
</dbReference>
<evidence type="ECO:0000256" key="3">
    <source>
        <dbReference type="ARBA" id="ARBA00022676"/>
    </source>
</evidence>
<reference evidence="10" key="1">
    <citation type="journal article" date="2023" name="Mol. Biol. Evol.">
        <title>Third-Generation Sequencing Reveals the Adaptive Role of the Epigenome in Three Deep-Sea Polychaetes.</title>
        <authorList>
            <person name="Perez M."/>
            <person name="Aroh O."/>
            <person name="Sun Y."/>
            <person name="Lan Y."/>
            <person name="Juniper S.K."/>
            <person name="Young C.R."/>
            <person name="Angers B."/>
            <person name="Qian P.Y."/>
        </authorList>
    </citation>
    <scope>NUCLEOTIDE SEQUENCE</scope>
    <source>
        <strain evidence="10">R07B-5</strain>
    </source>
</reference>
<keyword evidence="4 8" id="KW-0808">Transferase</keyword>
<keyword evidence="11" id="KW-1185">Reference proteome</keyword>
<dbReference type="Proteomes" id="UP001209878">
    <property type="component" value="Unassembled WGS sequence"/>
</dbReference>
<sequence length="457" mass="52987">MTSLPIGNRIGRCSTFVCATVWLLLLHCATADLRGSCPAASKRLQLLELVAEIREIRHIETANPSAKVCRGLKKPVFEREPQTWQAVPDRKVIVFSAYFERRPNADGPSIRIIASGWQSAYNTIGDLYCHLWYDDRDYAVSVGPATYTVIYPSTLFHEAWSSHFIICRLPKGVAAVPVAVSITPTRCLRQPGNELMVLNRKLIKKTDTHALCISALYNRWSGWEMIIEMFETHKLLGASEITIYNYSVSPETNRTLRSYITDKNEAVNVVQWPFPGHLQSNVHCQRGALNDCIYRMGHRHRYVTITDLDEILVPRTVNTWPQLMKRVGRPDIGVYMFQHSYFRRNTSTEDPYLITQSSFWTTDEVTPPAKIRCKSMYQADKAIAIDLHFPYKLVAGAEEYMMDPAVGMLHHYRPYPMENFAKWPERYRFIEDRYMEKYKNKLIKAFKRRRELVRKHP</sequence>
<dbReference type="AlphaFoldDB" id="A0AAD9KUL2"/>
<evidence type="ECO:0000256" key="8">
    <source>
        <dbReference type="RuleBase" id="RU366017"/>
    </source>
</evidence>
<organism evidence="10 11">
    <name type="scientific">Ridgeia piscesae</name>
    <name type="common">Tubeworm</name>
    <dbReference type="NCBI Taxonomy" id="27915"/>
    <lineage>
        <taxon>Eukaryota</taxon>
        <taxon>Metazoa</taxon>
        <taxon>Spiralia</taxon>
        <taxon>Lophotrochozoa</taxon>
        <taxon>Annelida</taxon>
        <taxon>Polychaeta</taxon>
        <taxon>Sedentaria</taxon>
        <taxon>Canalipalpata</taxon>
        <taxon>Sabellida</taxon>
        <taxon>Siboglinidae</taxon>
        <taxon>Ridgeia</taxon>
    </lineage>
</organism>
<evidence type="ECO:0000313" key="10">
    <source>
        <dbReference type="EMBL" id="KAK2177195.1"/>
    </source>
</evidence>
<comment type="caution">
    <text evidence="10">The sequence shown here is derived from an EMBL/GenBank/DDBJ whole genome shotgun (WGS) entry which is preliminary data.</text>
</comment>
<dbReference type="PANTHER" id="PTHR21461:SF40">
    <property type="entry name" value="GLYCOSYLTRANSFERASE FAMILY 92 PROTEIN"/>
    <property type="match status" value="1"/>
</dbReference>
<name>A0AAD9KUL2_RIDPI</name>
<feature type="chain" id="PRO_5041931826" description="Glycosyltransferase family 92 protein" evidence="9">
    <location>
        <begin position="32"/>
        <end position="457"/>
    </location>
</feature>
<keyword evidence="6" id="KW-1133">Transmembrane helix</keyword>
<protein>
    <recommendedName>
        <fullName evidence="8">Glycosyltransferase family 92 protein</fullName>
        <ecNumber evidence="8">2.4.1.-</ecNumber>
    </recommendedName>
</protein>
<evidence type="ECO:0000256" key="6">
    <source>
        <dbReference type="ARBA" id="ARBA00022989"/>
    </source>
</evidence>
<dbReference type="GO" id="GO:0005737">
    <property type="term" value="C:cytoplasm"/>
    <property type="evidence" value="ECO:0007669"/>
    <property type="project" value="TreeGrafter"/>
</dbReference>
<comment type="subcellular location">
    <subcellularLocation>
        <location evidence="1">Membrane</location>
        <topology evidence="1">Single-pass membrane protein</topology>
    </subcellularLocation>
</comment>
<dbReference type="PANTHER" id="PTHR21461">
    <property type="entry name" value="GLYCOSYLTRANSFERASE FAMILY 92 PROTEIN"/>
    <property type="match status" value="1"/>
</dbReference>
<proteinExistence type="inferred from homology"/>
<dbReference type="EC" id="2.4.1.-" evidence="8"/>
<comment type="similarity">
    <text evidence="2 8">Belongs to the glycosyltransferase 92 family.</text>
</comment>
<feature type="signal peptide" evidence="9">
    <location>
        <begin position="1"/>
        <end position="31"/>
    </location>
</feature>
<evidence type="ECO:0000313" key="11">
    <source>
        <dbReference type="Proteomes" id="UP001209878"/>
    </source>
</evidence>
<gene>
    <name evidence="10" type="ORF">NP493_614g01073</name>
</gene>
<keyword evidence="5" id="KW-0812">Transmembrane</keyword>
<keyword evidence="7" id="KW-0472">Membrane</keyword>
<keyword evidence="9" id="KW-0732">Signal</keyword>
<keyword evidence="3 8" id="KW-0328">Glycosyltransferase</keyword>
<dbReference type="EMBL" id="JAODUO010000614">
    <property type="protein sequence ID" value="KAK2177195.1"/>
    <property type="molecule type" value="Genomic_DNA"/>
</dbReference>
<dbReference type="Pfam" id="PF01697">
    <property type="entry name" value="Glyco_transf_92"/>
    <property type="match status" value="1"/>
</dbReference>